<keyword evidence="1" id="KW-0812">Transmembrane</keyword>
<reference evidence="2 3" key="1">
    <citation type="submission" date="2020-04" db="EMBL/GenBank/DDBJ databases">
        <title>Perkinsus olseni comparative genomics.</title>
        <authorList>
            <person name="Bogema D.R."/>
        </authorList>
    </citation>
    <scope>NUCLEOTIDE SEQUENCE [LARGE SCALE GENOMIC DNA]</scope>
    <source>
        <strain evidence="2">00978-12</strain>
    </source>
</reference>
<dbReference type="Proteomes" id="UP000541610">
    <property type="component" value="Unassembled WGS sequence"/>
</dbReference>
<organism evidence="2 3">
    <name type="scientific">Perkinsus olseni</name>
    <name type="common">Perkinsus atlanticus</name>
    <dbReference type="NCBI Taxonomy" id="32597"/>
    <lineage>
        <taxon>Eukaryota</taxon>
        <taxon>Sar</taxon>
        <taxon>Alveolata</taxon>
        <taxon>Perkinsozoa</taxon>
        <taxon>Perkinsea</taxon>
        <taxon>Perkinsida</taxon>
        <taxon>Perkinsidae</taxon>
        <taxon>Perkinsus</taxon>
    </lineage>
</organism>
<dbReference type="EMBL" id="JABANP010000237">
    <property type="protein sequence ID" value="KAF4686047.1"/>
    <property type="molecule type" value="Genomic_DNA"/>
</dbReference>
<evidence type="ECO:0000256" key="1">
    <source>
        <dbReference type="SAM" id="Phobius"/>
    </source>
</evidence>
<evidence type="ECO:0000313" key="3">
    <source>
        <dbReference type="Proteomes" id="UP000541610"/>
    </source>
</evidence>
<proteinExistence type="predicted"/>
<keyword evidence="1" id="KW-0472">Membrane</keyword>
<feature type="transmembrane region" description="Helical" evidence="1">
    <location>
        <begin position="40"/>
        <end position="57"/>
    </location>
</feature>
<protein>
    <submittedName>
        <fullName evidence="2">Uncharacterized protein</fullName>
    </submittedName>
</protein>
<accession>A0A7J6NR78</accession>
<gene>
    <name evidence="2" type="ORF">FOZ60_005745</name>
</gene>
<comment type="caution">
    <text evidence="2">The sequence shown here is derived from an EMBL/GenBank/DDBJ whole genome shotgun (WGS) entry which is preliminary data.</text>
</comment>
<sequence length="291" mass="32091">MLTARRQADAHATDSIWNNLSCDLPLTEDMNFTRMLGRTFMIGVIIVVISSMVLVHADAPLVNESAVSLGRSTPLRALRLPVKHEQPPKCLPPDDHFGGKNYCWFILQDEPQTQVHSGMLIRSNTSHTGWYSTLELIVVAPKDSNPTDVGIWAEGHTFLKLFLPKGITVDLTFFVPQIGAVGGKDVGKDEKEILFKVELNTTVNVPGMDALKAKGENFASASIYTSGGMNQIFADVTAQGRAGSFSSEITFYGEVWAVDLVHWHYDCNVEVILHGPDIDFNELLLVFSQES</sequence>
<dbReference type="AlphaFoldDB" id="A0A7J6NR78"/>
<evidence type="ECO:0000313" key="2">
    <source>
        <dbReference type="EMBL" id="KAF4686047.1"/>
    </source>
</evidence>
<keyword evidence="1" id="KW-1133">Transmembrane helix</keyword>
<name>A0A7J6NR78_PEROL</name>